<dbReference type="InterPro" id="IPR052900">
    <property type="entry name" value="Phospholipid_Metab_Enz"/>
</dbReference>
<feature type="domain" description="PhoD-like phosphatase metallophosphatase" evidence="1">
    <location>
        <begin position="167"/>
        <end position="514"/>
    </location>
</feature>
<keyword evidence="4" id="KW-1185">Reference proteome</keyword>
<dbReference type="InterPro" id="IPR029052">
    <property type="entry name" value="Metallo-depent_PP-like"/>
</dbReference>
<dbReference type="PROSITE" id="PS51318">
    <property type="entry name" value="TAT"/>
    <property type="match status" value="1"/>
</dbReference>
<dbReference type="InterPro" id="IPR006311">
    <property type="entry name" value="TAT_signal"/>
</dbReference>
<name>A0ABX0GXV5_9ACTN</name>
<dbReference type="Gene3D" id="2.60.40.380">
    <property type="entry name" value="Purple acid phosphatase-like, N-terminal"/>
    <property type="match status" value="1"/>
</dbReference>
<dbReference type="Pfam" id="PF16655">
    <property type="entry name" value="PhoD_N"/>
    <property type="match status" value="1"/>
</dbReference>
<dbReference type="Pfam" id="PF09423">
    <property type="entry name" value="PhoD"/>
    <property type="match status" value="1"/>
</dbReference>
<dbReference type="NCBIfam" id="TIGR01409">
    <property type="entry name" value="TAT_signal_seq"/>
    <property type="match status" value="1"/>
</dbReference>
<evidence type="ECO:0000259" key="1">
    <source>
        <dbReference type="Pfam" id="PF09423"/>
    </source>
</evidence>
<evidence type="ECO:0000259" key="2">
    <source>
        <dbReference type="Pfam" id="PF16655"/>
    </source>
</evidence>
<feature type="domain" description="Phospholipase D N-terminal" evidence="2">
    <location>
        <begin position="60"/>
        <end position="151"/>
    </location>
</feature>
<accession>A0ABX0GXV5</accession>
<dbReference type="CDD" id="cd07389">
    <property type="entry name" value="MPP_PhoD"/>
    <property type="match status" value="1"/>
</dbReference>
<dbReference type="Gene3D" id="3.60.21.70">
    <property type="entry name" value="PhoD-like phosphatase"/>
    <property type="match status" value="1"/>
</dbReference>
<protein>
    <submittedName>
        <fullName evidence="3">Twin-arginine translocation signal domain-containing protein</fullName>
    </submittedName>
</protein>
<dbReference type="InterPro" id="IPR038607">
    <property type="entry name" value="PhoD-like_sf"/>
</dbReference>
<dbReference type="PANTHER" id="PTHR43606:SF1">
    <property type="entry name" value="PHOD-LIKE PHOSPHATASE METALLOPHOSPHATASE DOMAIN-CONTAINING PROTEIN"/>
    <property type="match status" value="1"/>
</dbReference>
<organism evidence="3 4">
    <name type="scientific">Motilibacter deserti</name>
    <dbReference type="NCBI Taxonomy" id="2714956"/>
    <lineage>
        <taxon>Bacteria</taxon>
        <taxon>Bacillati</taxon>
        <taxon>Actinomycetota</taxon>
        <taxon>Actinomycetes</taxon>
        <taxon>Motilibacterales</taxon>
        <taxon>Motilibacteraceae</taxon>
        <taxon>Motilibacter</taxon>
    </lineage>
</organism>
<gene>
    <name evidence="3" type="ORF">G9H71_14250</name>
</gene>
<sequence length="531" mass="58946">MEPRPTASRPDLSALDRRGFLRASAVTAGALAVPGLLPASAPRAYAAPALVRAGRPVVSHGLQAGDVTADQAVVWARADRPARMLVEVSRDPSFRDAELRYGPVVTPGSDLTAKVRLRKLAAGRQHYYRVSFADLDNAALRSEPVVGSFRTAPTAAQDLRFLWSGDMVGQGWGINPDLDGMRLFAQMHKLDPDFFIHSGDTVYADGPLQESVVLPDGRVWRNVLIEEKLKVAETLDEYRGQYRYNMMDTNVRAFFADVPQLNSWDDHETTNNWYPGEVLTDPRYTERRVDVLNARARKAWFEWVPITPQGPDGMGRVYRKQEYGPLLDVFVLDMRTYRDANTPGLDPAPEHGILGRQQARWLERELARSTATWKVIAADMPIGVIVPDGRDIEAIANRDGGVPKGREVEIAELLSGIKRRGVKNVVWVTADVHYTAANHYDPARAVFKDFDPFWEFVSGPLNAGAFGPNAMDATFGPKVEFYSAPPVVNASPMEGYQFFGQVDIDADSRVMSVALKDLEGTRLWGVDLQPQ</sequence>
<dbReference type="InterPro" id="IPR018946">
    <property type="entry name" value="PhoD-like_MPP"/>
</dbReference>
<dbReference type="InterPro" id="IPR019546">
    <property type="entry name" value="TAT_signal_bac_arc"/>
</dbReference>
<reference evidence="3 4" key="1">
    <citation type="submission" date="2020-03" db="EMBL/GenBank/DDBJ databases">
        <title>Two novel Motilibacter sp.</title>
        <authorList>
            <person name="Liu S."/>
        </authorList>
    </citation>
    <scope>NUCLEOTIDE SEQUENCE [LARGE SCALE GENOMIC DNA]</scope>
    <source>
        <strain evidence="3 4">E257</strain>
    </source>
</reference>
<dbReference type="PANTHER" id="PTHR43606">
    <property type="entry name" value="PHOSPHATASE, PUTATIVE (AFU_ORTHOLOGUE AFUA_6G08710)-RELATED"/>
    <property type="match status" value="1"/>
</dbReference>
<dbReference type="InterPro" id="IPR032093">
    <property type="entry name" value="PhoD_N"/>
</dbReference>
<dbReference type="SUPFAM" id="SSF56300">
    <property type="entry name" value="Metallo-dependent phosphatases"/>
    <property type="match status" value="1"/>
</dbReference>
<dbReference type="Proteomes" id="UP000800981">
    <property type="component" value="Unassembled WGS sequence"/>
</dbReference>
<evidence type="ECO:0000313" key="4">
    <source>
        <dbReference type="Proteomes" id="UP000800981"/>
    </source>
</evidence>
<evidence type="ECO:0000313" key="3">
    <source>
        <dbReference type="EMBL" id="NHC14946.1"/>
    </source>
</evidence>
<dbReference type="RefSeq" id="WP_166282959.1">
    <property type="nucleotide sequence ID" value="NZ_JAANNP010000013.1"/>
</dbReference>
<comment type="caution">
    <text evidence="3">The sequence shown here is derived from an EMBL/GenBank/DDBJ whole genome shotgun (WGS) entry which is preliminary data.</text>
</comment>
<dbReference type="EMBL" id="JAANNP010000013">
    <property type="protein sequence ID" value="NHC14946.1"/>
    <property type="molecule type" value="Genomic_DNA"/>
</dbReference>
<proteinExistence type="predicted"/>